<dbReference type="PANTHER" id="PTHR37984">
    <property type="entry name" value="PROTEIN CBG26694"/>
    <property type="match status" value="1"/>
</dbReference>
<dbReference type="AlphaFoldDB" id="A0A225VAL4"/>
<comment type="caution">
    <text evidence="2">The sequence shown here is derived from an EMBL/GenBank/DDBJ whole genome shotgun (WGS) entry which is preliminary data.</text>
</comment>
<organism evidence="2 3">
    <name type="scientific">Phytophthora megakarya</name>
    <dbReference type="NCBI Taxonomy" id="4795"/>
    <lineage>
        <taxon>Eukaryota</taxon>
        <taxon>Sar</taxon>
        <taxon>Stramenopiles</taxon>
        <taxon>Oomycota</taxon>
        <taxon>Peronosporomycetes</taxon>
        <taxon>Peronosporales</taxon>
        <taxon>Peronosporaceae</taxon>
        <taxon>Phytophthora</taxon>
    </lineage>
</organism>
<keyword evidence="2" id="KW-0548">Nucleotidyltransferase</keyword>
<accession>A0A225VAL4</accession>
<dbReference type="PANTHER" id="PTHR37984:SF5">
    <property type="entry name" value="PROTEIN NYNRIN-LIKE"/>
    <property type="match status" value="1"/>
</dbReference>
<dbReference type="EMBL" id="NBNE01006187">
    <property type="protein sequence ID" value="OWZ02415.1"/>
    <property type="molecule type" value="Genomic_DNA"/>
</dbReference>
<dbReference type="Pfam" id="PF17921">
    <property type="entry name" value="Integrase_H2C2"/>
    <property type="match status" value="1"/>
</dbReference>
<dbReference type="GO" id="GO:0003964">
    <property type="term" value="F:RNA-directed DNA polymerase activity"/>
    <property type="evidence" value="ECO:0007669"/>
    <property type="project" value="UniProtKB-KW"/>
</dbReference>
<keyword evidence="3" id="KW-1185">Reference proteome</keyword>
<evidence type="ECO:0000313" key="3">
    <source>
        <dbReference type="Proteomes" id="UP000198211"/>
    </source>
</evidence>
<dbReference type="InterPro" id="IPR050951">
    <property type="entry name" value="Retrovirus_Pol_polyprotein"/>
</dbReference>
<gene>
    <name evidence="2" type="ORF">PHMEG_00026032</name>
</gene>
<keyword evidence="2" id="KW-0695">RNA-directed DNA polymerase</keyword>
<dbReference type="Gene3D" id="1.10.340.70">
    <property type="match status" value="1"/>
</dbReference>
<reference evidence="3" key="1">
    <citation type="submission" date="2017-03" db="EMBL/GenBank/DDBJ databases">
        <title>Phytopthora megakarya and P. palmivora, two closely related causual agents of cacao black pod achieved similar genome size and gene model numbers by different mechanisms.</title>
        <authorList>
            <person name="Ali S."/>
            <person name="Shao J."/>
            <person name="Larry D.J."/>
            <person name="Kronmiller B."/>
            <person name="Shen D."/>
            <person name="Strem M.D."/>
            <person name="Melnick R.L."/>
            <person name="Guiltinan M.J."/>
            <person name="Tyler B.M."/>
            <person name="Meinhardt L.W."/>
            <person name="Bailey B.A."/>
        </authorList>
    </citation>
    <scope>NUCLEOTIDE SEQUENCE [LARGE SCALE GENOMIC DNA]</scope>
    <source>
        <strain evidence="3">zdho120</strain>
    </source>
</reference>
<dbReference type="OrthoDB" id="98306at2759"/>
<name>A0A225VAL4_9STRA</name>
<evidence type="ECO:0000313" key="2">
    <source>
        <dbReference type="EMBL" id="OWZ02415.1"/>
    </source>
</evidence>
<dbReference type="InterPro" id="IPR041588">
    <property type="entry name" value="Integrase_H2C2"/>
</dbReference>
<evidence type="ECO:0000259" key="1">
    <source>
        <dbReference type="Pfam" id="PF17921"/>
    </source>
</evidence>
<sequence length="157" mass="18044">MTRWLSFFAEYNFRVEYKPRRLNVVAVALSRQPDYAIKTAGINRIDVARTYTPSSSLLDEVKAAYAHDTDAKQQIEFLSAPSDKARRKLAPRLRASAHRYRVHDGLLLYSAVDDNAFRIVVPSDPDLRSRIMYECHDVPKAGHPGREKTYSLLTRDF</sequence>
<protein>
    <submittedName>
        <fullName evidence="2">Reverse transcriptase</fullName>
    </submittedName>
</protein>
<proteinExistence type="predicted"/>
<dbReference type="Proteomes" id="UP000198211">
    <property type="component" value="Unassembled WGS sequence"/>
</dbReference>
<feature type="domain" description="Integrase zinc-binding" evidence="1">
    <location>
        <begin position="124"/>
        <end position="157"/>
    </location>
</feature>
<keyword evidence="2" id="KW-0808">Transferase</keyword>